<evidence type="ECO:0000313" key="4">
    <source>
        <dbReference type="EMBL" id="CAA9995007.1"/>
    </source>
</evidence>
<dbReference type="GO" id="GO:0006508">
    <property type="term" value="P:proteolysis"/>
    <property type="evidence" value="ECO:0007669"/>
    <property type="project" value="InterPro"/>
</dbReference>
<dbReference type="InterPro" id="IPR001969">
    <property type="entry name" value="Aspartic_peptidase_AS"/>
</dbReference>
<sequence length="161" mass="17573">MKSRLKERGLLPDRYWPERPFFILSTSMVFEPYVPPEGDGKVSIVTAQVVYYGTIEIGTPPQEFEVVFDTGSSDLWVPSISCPTTYCKGHRRYVGANSTTYVADGAPVNIAYGSGTVVGMRSIDLVSYLFGGSSSCVAHVVPSSSNILGATFLTKFYTVFN</sequence>
<dbReference type="InterPro" id="IPR033121">
    <property type="entry name" value="PEPTIDASE_A1"/>
</dbReference>
<evidence type="ECO:0000259" key="3">
    <source>
        <dbReference type="PROSITE" id="PS51767"/>
    </source>
</evidence>
<organism evidence="4 5">
    <name type="scientific">Nesidiocoris tenuis</name>
    <dbReference type="NCBI Taxonomy" id="355587"/>
    <lineage>
        <taxon>Eukaryota</taxon>
        <taxon>Metazoa</taxon>
        <taxon>Ecdysozoa</taxon>
        <taxon>Arthropoda</taxon>
        <taxon>Hexapoda</taxon>
        <taxon>Insecta</taxon>
        <taxon>Pterygota</taxon>
        <taxon>Neoptera</taxon>
        <taxon>Paraneoptera</taxon>
        <taxon>Hemiptera</taxon>
        <taxon>Heteroptera</taxon>
        <taxon>Panheteroptera</taxon>
        <taxon>Cimicomorpha</taxon>
        <taxon>Miridae</taxon>
        <taxon>Dicyphina</taxon>
        <taxon>Nesidiocoris</taxon>
    </lineage>
</organism>
<dbReference type="PANTHER" id="PTHR47966">
    <property type="entry name" value="BETA-SITE APP-CLEAVING ENZYME, ISOFORM A-RELATED"/>
    <property type="match status" value="1"/>
</dbReference>
<proteinExistence type="inferred from homology"/>
<feature type="non-terminal residue" evidence="4">
    <location>
        <position position="161"/>
    </location>
</feature>
<dbReference type="GO" id="GO:0004190">
    <property type="term" value="F:aspartic-type endopeptidase activity"/>
    <property type="evidence" value="ECO:0007669"/>
    <property type="project" value="InterPro"/>
</dbReference>
<dbReference type="Proteomes" id="UP000479000">
    <property type="component" value="Unassembled WGS sequence"/>
</dbReference>
<dbReference type="OrthoDB" id="19619at2759"/>
<keyword evidence="2" id="KW-1015">Disulfide bond</keyword>
<evidence type="ECO:0000313" key="5">
    <source>
        <dbReference type="Proteomes" id="UP000479000"/>
    </source>
</evidence>
<keyword evidence="5" id="KW-1185">Reference proteome</keyword>
<dbReference type="EMBL" id="CADCXU010002881">
    <property type="protein sequence ID" value="CAA9995007.1"/>
    <property type="molecule type" value="Genomic_DNA"/>
</dbReference>
<dbReference type="PANTHER" id="PTHR47966:SF51">
    <property type="entry name" value="BETA-SITE APP-CLEAVING ENZYME, ISOFORM A-RELATED"/>
    <property type="match status" value="1"/>
</dbReference>
<dbReference type="PROSITE" id="PS00141">
    <property type="entry name" value="ASP_PROTEASE"/>
    <property type="match status" value="1"/>
</dbReference>
<feature type="domain" description="Peptidase A1" evidence="3">
    <location>
        <begin position="51"/>
        <end position="161"/>
    </location>
</feature>
<dbReference type="InterPro" id="IPR001461">
    <property type="entry name" value="Aspartic_peptidase_A1"/>
</dbReference>
<dbReference type="InterPro" id="IPR021109">
    <property type="entry name" value="Peptidase_aspartic_dom_sf"/>
</dbReference>
<accession>A0A6H5G0C3</accession>
<evidence type="ECO:0000256" key="1">
    <source>
        <dbReference type="ARBA" id="ARBA00007447"/>
    </source>
</evidence>
<comment type="similarity">
    <text evidence="1">Belongs to the peptidase A1 family.</text>
</comment>
<dbReference type="Gene3D" id="2.40.70.10">
    <property type="entry name" value="Acid Proteases"/>
    <property type="match status" value="1"/>
</dbReference>
<dbReference type="Pfam" id="PF00026">
    <property type="entry name" value="Asp"/>
    <property type="match status" value="1"/>
</dbReference>
<feature type="disulfide bond" evidence="2">
    <location>
        <begin position="82"/>
        <end position="87"/>
    </location>
</feature>
<dbReference type="SUPFAM" id="SSF50630">
    <property type="entry name" value="Acid proteases"/>
    <property type="match status" value="1"/>
</dbReference>
<dbReference type="PROSITE" id="PS51767">
    <property type="entry name" value="PEPTIDASE_A1"/>
    <property type="match status" value="1"/>
</dbReference>
<evidence type="ECO:0000256" key="2">
    <source>
        <dbReference type="PIRSR" id="PIRSR601461-2"/>
    </source>
</evidence>
<dbReference type="FunFam" id="2.40.70.10:FF:000008">
    <property type="entry name" value="Cathepsin D"/>
    <property type="match status" value="1"/>
</dbReference>
<reference evidence="4 5" key="1">
    <citation type="submission" date="2020-02" db="EMBL/GenBank/DDBJ databases">
        <authorList>
            <person name="Ferguson B K."/>
        </authorList>
    </citation>
    <scope>NUCLEOTIDE SEQUENCE [LARGE SCALE GENOMIC DNA]</scope>
</reference>
<gene>
    <name evidence="4" type="ORF">NTEN_LOCUS1798</name>
</gene>
<protein>
    <recommendedName>
        <fullName evidence="3">Peptidase A1 domain-containing protein</fullName>
    </recommendedName>
</protein>
<dbReference type="AlphaFoldDB" id="A0A6H5G0C3"/>
<name>A0A6H5G0C3_9HEMI</name>